<dbReference type="Gene3D" id="3.30.1380.10">
    <property type="match status" value="1"/>
</dbReference>
<proteinExistence type="predicted"/>
<accession>A0A059G8X6</accession>
<dbReference type="InterPro" id="IPR009045">
    <property type="entry name" value="Zn_M74/Hedgehog-like"/>
</dbReference>
<dbReference type="Pfam" id="PF08291">
    <property type="entry name" value="Peptidase_M15_3"/>
    <property type="match status" value="1"/>
</dbReference>
<evidence type="ECO:0000259" key="1">
    <source>
        <dbReference type="Pfam" id="PF08291"/>
    </source>
</evidence>
<keyword evidence="3" id="KW-1185">Reference proteome</keyword>
<dbReference type="PATRIC" id="fig|1280953.3.peg.1635"/>
<dbReference type="eggNOG" id="COG3108">
    <property type="taxonomic scope" value="Bacteria"/>
</dbReference>
<dbReference type="SUPFAM" id="SSF55166">
    <property type="entry name" value="Hedgehog/DD-peptidase"/>
    <property type="match status" value="1"/>
</dbReference>
<comment type="caution">
    <text evidence="2">The sequence shown here is derived from an EMBL/GenBank/DDBJ whole genome shotgun (WGS) entry which is preliminary data.</text>
</comment>
<organism evidence="2 3">
    <name type="scientific">Hyphomonas oceanitis SCH89</name>
    <dbReference type="NCBI Taxonomy" id="1280953"/>
    <lineage>
        <taxon>Bacteria</taxon>
        <taxon>Pseudomonadati</taxon>
        <taxon>Pseudomonadota</taxon>
        <taxon>Alphaproteobacteria</taxon>
        <taxon>Hyphomonadales</taxon>
        <taxon>Hyphomonadaceae</taxon>
        <taxon>Hyphomonas</taxon>
    </lineage>
</organism>
<sequence>MIASMLIAHFPDLDLAGWRWPHFTPRELACRCGGRFCAGAYWDAPDFLDALEALRAAAGRPLVVNSGHRCEGWNAAVGGAAQSMHRTIAVDLALAGHDRFALLIAAERLGFTGVGLAKTFIHLDRRAVPARWYYKGSARSWQI</sequence>
<dbReference type="InterPro" id="IPR013230">
    <property type="entry name" value="Peptidase_M15A_C"/>
</dbReference>
<dbReference type="STRING" id="1280953.HOC_08107"/>
<reference evidence="2 3" key="1">
    <citation type="journal article" date="2014" name="Antonie Van Leeuwenhoek">
        <title>Hyphomonas beringensis sp. nov. and Hyphomonas chukchiensis sp. nov., isolated from surface seawater of the Bering Sea and Chukchi Sea.</title>
        <authorList>
            <person name="Li C."/>
            <person name="Lai Q."/>
            <person name="Li G."/>
            <person name="Dong C."/>
            <person name="Wang J."/>
            <person name="Liao Y."/>
            <person name="Shao Z."/>
        </authorList>
    </citation>
    <scope>NUCLEOTIDE SEQUENCE [LARGE SCALE GENOMIC DNA]</scope>
    <source>
        <strain evidence="2 3">SCH89</strain>
    </source>
</reference>
<feature type="domain" description="Peptidase M15A C-terminal" evidence="1">
    <location>
        <begin position="21"/>
        <end position="124"/>
    </location>
</feature>
<dbReference type="Proteomes" id="UP000024942">
    <property type="component" value="Unassembled WGS sequence"/>
</dbReference>
<evidence type="ECO:0000313" key="3">
    <source>
        <dbReference type="Proteomes" id="UP000024942"/>
    </source>
</evidence>
<name>A0A059G8X6_9PROT</name>
<evidence type="ECO:0000313" key="2">
    <source>
        <dbReference type="EMBL" id="KDA02893.1"/>
    </source>
</evidence>
<gene>
    <name evidence="2" type="ORF">HOC_08107</name>
</gene>
<protein>
    <recommendedName>
        <fullName evidence="1">Peptidase M15A C-terminal domain-containing protein</fullName>
    </recommendedName>
</protein>
<dbReference type="AlphaFoldDB" id="A0A059G8X6"/>
<dbReference type="EMBL" id="ARYL01000010">
    <property type="protein sequence ID" value="KDA02893.1"/>
    <property type="molecule type" value="Genomic_DNA"/>
</dbReference>